<accession>A0ABZ0Y6P9</accession>
<organism evidence="1 2">
    <name type="scientific">Duganella zoogloeoides</name>
    <dbReference type="NCBI Taxonomy" id="75659"/>
    <lineage>
        <taxon>Bacteria</taxon>
        <taxon>Pseudomonadati</taxon>
        <taxon>Pseudomonadota</taxon>
        <taxon>Betaproteobacteria</taxon>
        <taxon>Burkholderiales</taxon>
        <taxon>Oxalobacteraceae</taxon>
        <taxon>Telluria group</taxon>
        <taxon>Duganella</taxon>
    </lineage>
</organism>
<proteinExistence type="predicted"/>
<dbReference type="EMBL" id="CP140152">
    <property type="protein sequence ID" value="WQH07142.1"/>
    <property type="molecule type" value="Genomic_DNA"/>
</dbReference>
<evidence type="ECO:0000313" key="2">
    <source>
        <dbReference type="Proteomes" id="UP001326110"/>
    </source>
</evidence>
<evidence type="ECO:0000313" key="1">
    <source>
        <dbReference type="EMBL" id="WQH07142.1"/>
    </source>
</evidence>
<keyword evidence="2" id="KW-1185">Reference proteome</keyword>
<dbReference type="Proteomes" id="UP001326110">
    <property type="component" value="Chromosome"/>
</dbReference>
<sequence length="77" mass="8298">MSQVILRRTADATVSTEEALSLVGATVDGRVIHQSGNNLLVDVAAGELDTLKSKLTGWVVSPQQERIDAPDTRRRIA</sequence>
<dbReference type="RefSeq" id="WP_019921157.1">
    <property type="nucleotide sequence ID" value="NZ_CP140152.1"/>
</dbReference>
<gene>
    <name evidence="1" type="ORF">SR858_12655</name>
</gene>
<reference evidence="1 2" key="1">
    <citation type="submission" date="2023-11" db="EMBL/GenBank/DDBJ databases">
        <title>MicrobeMod: A computational toolkit for identifying prokaryotic methylation and restriction-modification with nanopore sequencing.</title>
        <authorList>
            <person name="Crits-Christoph A."/>
            <person name="Kang S.C."/>
            <person name="Lee H."/>
            <person name="Ostrov N."/>
        </authorList>
    </citation>
    <scope>NUCLEOTIDE SEQUENCE [LARGE SCALE GENOMIC DNA]</scope>
    <source>
        <strain evidence="1 2">ATCC 25935</strain>
    </source>
</reference>
<dbReference type="GeneID" id="43162939"/>
<protein>
    <submittedName>
        <fullName evidence="1">Uncharacterized protein</fullName>
    </submittedName>
</protein>
<name>A0ABZ0Y6P9_9BURK</name>